<dbReference type="GO" id="GO:0000978">
    <property type="term" value="F:RNA polymerase II cis-regulatory region sequence-specific DNA binding"/>
    <property type="evidence" value="ECO:0007669"/>
    <property type="project" value="TreeGrafter"/>
</dbReference>
<dbReference type="GO" id="GO:0000981">
    <property type="term" value="F:DNA-binding transcription factor activity, RNA polymerase II-specific"/>
    <property type="evidence" value="ECO:0007669"/>
    <property type="project" value="TreeGrafter"/>
</dbReference>
<evidence type="ECO:0000256" key="5">
    <source>
        <dbReference type="ARBA" id="ARBA00023125"/>
    </source>
</evidence>
<dbReference type="GO" id="GO:0001755">
    <property type="term" value="P:neural crest cell migration"/>
    <property type="evidence" value="ECO:0007669"/>
    <property type="project" value="TreeGrafter"/>
</dbReference>
<dbReference type="SUPFAM" id="SSF47095">
    <property type="entry name" value="HMG-box"/>
    <property type="match status" value="1"/>
</dbReference>
<evidence type="ECO:0000256" key="8">
    <source>
        <dbReference type="ARBA" id="ARBA00040805"/>
    </source>
</evidence>
<keyword evidence="7 9" id="KW-0539">Nucleus</keyword>
<dbReference type="GO" id="GO:0005634">
    <property type="term" value="C:nucleus"/>
    <property type="evidence" value="ECO:0007669"/>
    <property type="project" value="UniProtKB-SubCell"/>
</dbReference>
<sequence>MSGEEQSLSELEMSPGVSDDGHSLSPGHSSSAAGGGDSPLSGPQPQLTGVGDDALSDVAGGISIKSDEDDDRFPIGIREAVSQVLNGYDWTLVPMPVRVNSSSKSKPHVKRPMNAFMVWAQAARRKLADQYPHLHNAELSKTLGKLWRLLNESDKKPFIEEAERLRKQHKKDYPEYKYQPRRRKNGKPGSGSEADGHSEGEVSHSQSHYKSLHLDVAAHVGGAGSPLADGHHPHTAESDQPYRCSLSHIPILNNIPQARLTITLLCARATALLHHPPPPRRSSSLGSWAMGSGRARRVALDQGQANHTLISETWTSQGPLHLPMPTVSPLPWPWPVDTLQRGYPSSTSSIMPHLWAPTPPRPRLRVRPARGDTLLKHPQGVPMSPTLPSACPTTALLSPRWPPGPSLQNMLTIRPRDPTTPTPARPQGCTLPSPTWGPRRGPCTQPSLTRPACHSHTAPRTGSSRSTPPCRGPDKDREQRALVQIWPQRQTHRAEETWVGGSGEMESPPGLAQMQEGLDLHAISQLCW</sequence>
<feature type="compositionally biased region" description="Polar residues" evidence="10">
    <location>
        <begin position="458"/>
        <end position="467"/>
    </location>
</feature>
<evidence type="ECO:0000259" key="11">
    <source>
        <dbReference type="PROSITE" id="PS50118"/>
    </source>
</evidence>
<feature type="compositionally biased region" description="Basic and acidic residues" evidence="10">
    <location>
        <begin position="163"/>
        <end position="175"/>
    </location>
</feature>
<evidence type="ECO:0000313" key="12">
    <source>
        <dbReference type="EMBL" id="CDQ74372.1"/>
    </source>
</evidence>
<evidence type="ECO:0000256" key="9">
    <source>
        <dbReference type="PROSITE-ProRule" id="PRU00267"/>
    </source>
</evidence>
<feature type="domain" description="HMG box" evidence="11">
    <location>
        <begin position="109"/>
        <end position="177"/>
    </location>
</feature>
<feature type="region of interest" description="Disordered" evidence="10">
    <location>
        <begin position="163"/>
        <end position="208"/>
    </location>
</feature>
<keyword evidence="6" id="KW-0804">Transcription</keyword>
<evidence type="ECO:0000256" key="4">
    <source>
        <dbReference type="ARBA" id="ARBA00023015"/>
    </source>
</evidence>
<evidence type="ECO:0000256" key="10">
    <source>
        <dbReference type="SAM" id="MobiDB-lite"/>
    </source>
</evidence>
<dbReference type="GO" id="GO:0000122">
    <property type="term" value="P:negative regulation of transcription by RNA polymerase II"/>
    <property type="evidence" value="ECO:0007669"/>
    <property type="project" value="TreeGrafter"/>
</dbReference>
<dbReference type="GO" id="GO:0002009">
    <property type="term" value="P:morphogenesis of an epithelium"/>
    <property type="evidence" value="ECO:0007669"/>
    <property type="project" value="TreeGrafter"/>
</dbReference>
<gene>
    <name evidence="12" type="ORF">GSONMT00032988001</name>
</gene>
<accession>A0A060X562</accession>
<feature type="region of interest" description="Disordered" evidence="10">
    <location>
        <begin position="220"/>
        <end position="240"/>
    </location>
</feature>
<evidence type="ECO:0000256" key="2">
    <source>
        <dbReference type="ARBA" id="ARBA00004496"/>
    </source>
</evidence>
<evidence type="ECO:0000313" key="13">
    <source>
        <dbReference type="Proteomes" id="UP000193380"/>
    </source>
</evidence>
<reference evidence="12" key="1">
    <citation type="journal article" date="2014" name="Nat. Commun.">
        <title>The rainbow trout genome provides novel insights into evolution after whole-genome duplication in vertebrates.</title>
        <authorList>
            <person name="Berthelot C."/>
            <person name="Brunet F."/>
            <person name="Chalopin D."/>
            <person name="Juanchich A."/>
            <person name="Bernard M."/>
            <person name="Noel B."/>
            <person name="Bento P."/>
            <person name="Da Silva C."/>
            <person name="Labadie K."/>
            <person name="Alberti A."/>
            <person name="Aury J.M."/>
            <person name="Louis A."/>
            <person name="Dehais P."/>
            <person name="Bardou P."/>
            <person name="Montfort J."/>
            <person name="Klopp C."/>
            <person name="Cabau C."/>
            <person name="Gaspin C."/>
            <person name="Thorgaard G.H."/>
            <person name="Boussaha M."/>
            <person name="Quillet E."/>
            <person name="Guyomard R."/>
            <person name="Galiana D."/>
            <person name="Bobe J."/>
            <person name="Volff J.N."/>
            <person name="Genet C."/>
            <person name="Wincker P."/>
            <person name="Jaillon O."/>
            <person name="Roest Crollius H."/>
            <person name="Guiguen Y."/>
        </authorList>
    </citation>
    <scope>NUCLEOTIDE SEQUENCE [LARGE SCALE GENOMIC DNA]</scope>
</reference>
<dbReference type="GO" id="GO:0007422">
    <property type="term" value="P:peripheral nervous system development"/>
    <property type="evidence" value="ECO:0007669"/>
    <property type="project" value="TreeGrafter"/>
</dbReference>
<dbReference type="PaxDb" id="8022-A0A060X562"/>
<dbReference type="FunFam" id="1.10.30.10:FF:000004">
    <property type="entry name" value="Transcription factor SOX-10"/>
    <property type="match status" value="1"/>
</dbReference>
<feature type="compositionally biased region" description="Low complexity" evidence="10">
    <location>
        <begin position="23"/>
        <end position="43"/>
    </location>
</feature>
<dbReference type="Pfam" id="PF12444">
    <property type="entry name" value="Sox_N"/>
    <property type="match status" value="1"/>
</dbReference>
<dbReference type="InterPro" id="IPR036910">
    <property type="entry name" value="HMG_box_dom_sf"/>
</dbReference>
<dbReference type="Pfam" id="PF00505">
    <property type="entry name" value="HMG_box"/>
    <property type="match status" value="1"/>
</dbReference>
<dbReference type="PROSITE" id="PS50118">
    <property type="entry name" value="HMG_BOX_2"/>
    <property type="match status" value="1"/>
</dbReference>
<dbReference type="Proteomes" id="UP000193380">
    <property type="component" value="Unassembled WGS sequence"/>
</dbReference>
<evidence type="ECO:0000256" key="1">
    <source>
        <dbReference type="ARBA" id="ARBA00004123"/>
    </source>
</evidence>
<dbReference type="InterPro" id="IPR022151">
    <property type="entry name" value="Sox_N"/>
</dbReference>
<dbReference type="InterPro" id="IPR009071">
    <property type="entry name" value="HMG_box_dom"/>
</dbReference>
<dbReference type="Gene3D" id="1.10.30.10">
    <property type="entry name" value="High mobility group box domain"/>
    <property type="match status" value="1"/>
</dbReference>
<dbReference type="GO" id="GO:0005737">
    <property type="term" value="C:cytoplasm"/>
    <property type="evidence" value="ECO:0007669"/>
    <property type="project" value="UniProtKB-SubCell"/>
</dbReference>
<name>A0A060X562_ONCMY</name>
<feature type="region of interest" description="Disordered" evidence="10">
    <location>
        <begin position="417"/>
        <end position="511"/>
    </location>
</feature>
<comment type="subcellular location">
    <subcellularLocation>
        <location evidence="2">Cytoplasm</location>
    </subcellularLocation>
    <subcellularLocation>
        <location evidence="1">Nucleus</location>
    </subcellularLocation>
</comment>
<keyword evidence="3" id="KW-0963">Cytoplasm</keyword>
<organism evidence="12 13">
    <name type="scientific">Oncorhynchus mykiss</name>
    <name type="common">Rainbow trout</name>
    <name type="synonym">Salmo gairdneri</name>
    <dbReference type="NCBI Taxonomy" id="8022"/>
    <lineage>
        <taxon>Eukaryota</taxon>
        <taxon>Metazoa</taxon>
        <taxon>Chordata</taxon>
        <taxon>Craniata</taxon>
        <taxon>Vertebrata</taxon>
        <taxon>Euteleostomi</taxon>
        <taxon>Actinopterygii</taxon>
        <taxon>Neopterygii</taxon>
        <taxon>Teleostei</taxon>
        <taxon>Protacanthopterygii</taxon>
        <taxon>Salmoniformes</taxon>
        <taxon>Salmonidae</taxon>
        <taxon>Salmoninae</taxon>
        <taxon>Oncorhynchus</taxon>
    </lineage>
</organism>
<evidence type="ECO:0000256" key="7">
    <source>
        <dbReference type="ARBA" id="ARBA00023242"/>
    </source>
</evidence>
<feature type="region of interest" description="Disordered" evidence="10">
    <location>
        <begin position="1"/>
        <end position="63"/>
    </location>
</feature>
<dbReference type="InterPro" id="IPR050917">
    <property type="entry name" value="SOX_TF"/>
</dbReference>
<dbReference type="AlphaFoldDB" id="A0A060X562"/>
<evidence type="ECO:0000256" key="3">
    <source>
        <dbReference type="ARBA" id="ARBA00022490"/>
    </source>
</evidence>
<keyword evidence="4" id="KW-0805">Transcription regulation</keyword>
<protein>
    <recommendedName>
        <fullName evidence="8">Transcription factor SOX-10</fullName>
    </recommendedName>
</protein>
<dbReference type="GO" id="GO:0048484">
    <property type="term" value="P:enteric nervous system development"/>
    <property type="evidence" value="ECO:0007669"/>
    <property type="project" value="TreeGrafter"/>
</dbReference>
<dbReference type="STRING" id="8022.A0A060X562"/>
<dbReference type="CDD" id="cd22031">
    <property type="entry name" value="HMG-box_SoxE"/>
    <property type="match status" value="1"/>
</dbReference>
<dbReference type="SMART" id="SM00398">
    <property type="entry name" value="HMG"/>
    <property type="match status" value="1"/>
</dbReference>
<dbReference type="PANTHER" id="PTHR45803">
    <property type="entry name" value="SOX100B"/>
    <property type="match status" value="1"/>
</dbReference>
<keyword evidence="5 9" id="KW-0238">DNA-binding</keyword>
<dbReference type="PANTHER" id="PTHR45803:SF6">
    <property type="entry name" value="TRANSCRIPTION FACTOR SOX-10"/>
    <property type="match status" value="1"/>
</dbReference>
<proteinExistence type="predicted"/>
<reference evidence="12" key="2">
    <citation type="submission" date="2014-03" db="EMBL/GenBank/DDBJ databases">
        <authorList>
            <person name="Genoscope - CEA"/>
        </authorList>
    </citation>
    <scope>NUCLEOTIDE SEQUENCE</scope>
</reference>
<dbReference type="EMBL" id="FR904968">
    <property type="protein sequence ID" value="CDQ74372.1"/>
    <property type="molecule type" value="Genomic_DNA"/>
</dbReference>
<evidence type="ECO:0000256" key="6">
    <source>
        <dbReference type="ARBA" id="ARBA00023163"/>
    </source>
</evidence>
<feature type="DNA-binding region" description="HMG box" evidence="9">
    <location>
        <begin position="109"/>
        <end position="177"/>
    </location>
</feature>